<accession>A0ABV5Q539</accession>
<dbReference type="EMBL" id="JBHMCE010000008">
    <property type="protein sequence ID" value="MFB9530093.1"/>
    <property type="molecule type" value="Genomic_DNA"/>
</dbReference>
<reference evidence="1 2" key="1">
    <citation type="submission" date="2024-09" db="EMBL/GenBank/DDBJ databases">
        <authorList>
            <person name="Sun Q."/>
            <person name="Mori K."/>
        </authorList>
    </citation>
    <scope>NUCLEOTIDE SEQUENCE [LARGE SCALE GENOMIC DNA]</scope>
    <source>
        <strain evidence="1 2">JCM 3323</strain>
    </source>
</reference>
<evidence type="ECO:0000313" key="1">
    <source>
        <dbReference type="EMBL" id="MFB9530093.1"/>
    </source>
</evidence>
<comment type="caution">
    <text evidence="1">The sequence shown here is derived from an EMBL/GenBank/DDBJ whole genome shotgun (WGS) entry which is preliminary data.</text>
</comment>
<evidence type="ECO:0000313" key="2">
    <source>
        <dbReference type="Proteomes" id="UP001589646"/>
    </source>
</evidence>
<dbReference type="Proteomes" id="UP001589646">
    <property type="component" value="Unassembled WGS sequence"/>
</dbReference>
<gene>
    <name evidence="1" type="ORF">ACFFRN_26125</name>
</gene>
<sequence length="307" mass="33715">MERRSMLVVGAAAVAGALTAGRSRAEATAVSNLYLHRRSPAELRIWTRRPGHRWIRYDLKRFVDTSIHLDAWRVQEVAAVLLSADAPGPGVTEIGTRRLTTGANYEYAIKFVGGAHVTGSHGYEQLREFLPLLDGRPAPSAEYTPGEEFELAQENIVYDRSKAEVAEVRVRHVITPEGLRLRWDLGWRAERTVDAAYGAMLPAVNEPDVSSACRFTDRARTQAPGPGAHADAPGVRLFNALNGATLSVEVGPDFFGGYARSAGHGIWVYTGVYNKAYPTRVYPGQQEVVTPGTTWRLDASYRFGHPA</sequence>
<protein>
    <submittedName>
        <fullName evidence="1">Uncharacterized protein</fullName>
    </submittedName>
</protein>
<name>A0ABV5Q539_9ACTN</name>
<organism evidence="1 2">
    <name type="scientific">Nonomuraea roseola</name>
    <dbReference type="NCBI Taxonomy" id="46179"/>
    <lineage>
        <taxon>Bacteria</taxon>
        <taxon>Bacillati</taxon>
        <taxon>Actinomycetota</taxon>
        <taxon>Actinomycetes</taxon>
        <taxon>Streptosporangiales</taxon>
        <taxon>Streptosporangiaceae</taxon>
        <taxon>Nonomuraea</taxon>
    </lineage>
</organism>
<keyword evidence="2" id="KW-1185">Reference proteome</keyword>
<proteinExistence type="predicted"/>
<dbReference type="RefSeq" id="WP_346125215.1">
    <property type="nucleotide sequence ID" value="NZ_BAAAXC010000015.1"/>
</dbReference>